<dbReference type="EMBL" id="JAYMYS010000009">
    <property type="protein sequence ID" value="KAK7380353.1"/>
    <property type="molecule type" value="Genomic_DNA"/>
</dbReference>
<protein>
    <submittedName>
        <fullName evidence="3">Uncharacterized protein</fullName>
    </submittedName>
</protein>
<organism evidence="3 4">
    <name type="scientific">Psophocarpus tetragonolobus</name>
    <name type="common">Winged bean</name>
    <name type="synonym">Dolichos tetragonolobus</name>
    <dbReference type="NCBI Taxonomy" id="3891"/>
    <lineage>
        <taxon>Eukaryota</taxon>
        <taxon>Viridiplantae</taxon>
        <taxon>Streptophyta</taxon>
        <taxon>Embryophyta</taxon>
        <taxon>Tracheophyta</taxon>
        <taxon>Spermatophyta</taxon>
        <taxon>Magnoliopsida</taxon>
        <taxon>eudicotyledons</taxon>
        <taxon>Gunneridae</taxon>
        <taxon>Pentapetalae</taxon>
        <taxon>rosids</taxon>
        <taxon>fabids</taxon>
        <taxon>Fabales</taxon>
        <taxon>Fabaceae</taxon>
        <taxon>Papilionoideae</taxon>
        <taxon>50 kb inversion clade</taxon>
        <taxon>NPAAA clade</taxon>
        <taxon>indigoferoid/millettioid clade</taxon>
        <taxon>Phaseoleae</taxon>
        <taxon>Psophocarpus</taxon>
    </lineage>
</organism>
<dbReference type="AlphaFoldDB" id="A0AAN9P143"/>
<keyword evidence="4" id="KW-1185">Reference proteome</keyword>
<comment type="caution">
    <text evidence="3">The sequence shown here is derived from an EMBL/GenBank/DDBJ whole genome shotgun (WGS) entry which is preliminary data.</text>
</comment>
<evidence type="ECO:0000256" key="2">
    <source>
        <dbReference type="SAM" id="Phobius"/>
    </source>
</evidence>
<evidence type="ECO:0000313" key="4">
    <source>
        <dbReference type="Proteomes" id="UP001386955"/>
    </source>
</evidence>
<evidence type="ECO:0000256" key="1">
    <source>
        <dbReference type="SAM" id="MobiDB-lite"/>
    </source>
</evidence>
<keyword evidence="2" id="KW-1133">Transmembrane helix</keyword>
<dbReference type="Proteomes" id="UP001386955">
    <property type="component" value="Unassembled WGS sequence"/>
</dbReference>
<keyword evidence="2" id="KW-0472">Membrane</keyword>
<proteinExistence type="predicted"/>
<reference evidence="3 4" key="1">
    <citation type="submission" date="2024-01" db="EMBL/GenBank/DDBJ databases">
        <title>The genomes of 5 underutilized Papilionoideae crops provide insights into root nodulation and disease resistanc.</title>
        <authorList>
            <person name="Jiang F."/>
        </authorList>
    </citation>
    <scope>NUCLEOTIDE SEQUENCE [LARGE SCALE GENOMIC DNA]</scope>
    <source>
        <strain evidence="3">DUOXIRENSHENG_FW03</strain>
        <tissue evidence="3">Leaves</tissue>
    </source>
</reference>
<sequence>MPMGNIFDACFSFFSLLSVMLVIKSFLNVVHKVCYMLGHFVYAFPFSLGIPDLSCWLRSHIVDGRLEKTRRRDRKGQRRTMRHHTTTTPLKNSALCFVHSNDKALNDKP</sequence>
<feature type="compositionally biased region" description="Basic residues" evidence="1">
    <location>
        <begin position="69"/>
        <end position="85"/>
    </location>
</feature>
<keyword evidence="2" id="KW-0812">Transmembrane</keyword>
<accession>A0AAN9P143</accession>
<name>A0AAN9P143_PSOTE</name>
<evidence type="ECO:0000313" key="3">
    <source>
        <dbReference type="EMBL" id="KAK7380353.1"/>
    </source>
</evidence>
<feature type="region of interest" description="Disordered" evidence="1">
    <location>
        <begin position="69"/>
        <end position="92"/>
    </location>
</feature>
<gene>
    <name evidence="3" type="ORF">VNO78_32861</name>
</gene>
<feature type="transmembrane region" description="Helical" evidence="2">
    <location>
        <begin position="6"/>
        <end position="27"/>
    </location>
</feature>